<keyword evidence="2" id="KW-1185">Reference proteome</keyword>
<proteinExistence type="predicted"/>
<gene>
    <name evidence="1" type="ORF">SO802_027798</name>
</gene>
<sequence>MQNKIARLEILNRNIDTKNKKVTEHFGEGHNIWVKLHVKRRRRESIFFVLADGSSLGDAGSGDGGLRERRLETEKEGECECECLGVKKFQMGRNFVLADGSSLGDAGSGDSELRER</sequence>
<comment type="caution">
    <text evidence="1">The sequence shown here is derived from an EMBL/GenBank/DDBJ whole genome shotgun (WGS) entry which is preliminary data.</text>
</comment>
<name>A0AAW2BS49_9ROSI</name>
<dbReference type="AlphaFoldDB" id="A0AAW2BS49"/>
<accession>A0AAW2BS49</accession>
<protein>
    <submittedName>
        <fullName evidence="1">Uncharacterized protein</fullName>
    </submittedName>
</protein>
<dbReference type="EMBL" id="JAZDWU010000010">
    <property type="protein sequence ID" value="KAK9987559.1"/>
    <property type="molecule type" value="Genomic_DNA"/>
</dbReference>
<evidence type="ECO:0000313" key="2">
    <source>
        <dbReference type="Proteomes" id="UP001459277"/>
    </source>
</evidence>
<organism evidence="1 2">
    <name type="scientific">Lithocarpus litseifolius</name>
    <dbReference type="NCBI Taxonomy" id="425828"/>
    <lineage>
        <taxon>Eukaryota</taxon>
        <taxon>Viridiplantae</taxon>
        <taxon>Streptophyta</taxon>
        <taxon>Embryophyta</taxon>
        <taxon>Tracheophyta</taxon>
        <taxon>Spermatophyta</taxon>
        <taxon>Magnoliopsida</taxon>
        <taxon>eudicotyledons</taxon>
        <taxon>Gunneridae</taxon>
        <taxon>Pentapetalae</taxon>
        <taxon>rosids</taxon>
        <taxon>fabids</taxon>
        <taxon>Fagales</taxon>
        <taxon>Fagaceae</taxon>
        <taxon>Lithocarpus</taxon>
    </lineage>
</organism>
<evidence type="ECO:0000313" key="1">
    <source>
        <dbReference type="EMBL" id="KAK9987559.1"/>
    </source>
</evidence>
<reference evidence="1 2" key="1">
    <citation type="submission" date="2024-01" db="EMBL/GenBank/DDBJ databases">
        <title>A telomere-to-telomere, gap-free genome of sweet tea (Lithocarpus litseifolius).</title>
        <authorList>
            <person name="Zhou J."/>
        </authorList>
    </citation>
    <scope>NUCLEOTIDE SEQUENCE [LARGE SCALE GENOMIC DNA]</scope>
    <source>
        <strain evidence="1">Zhou-2022a</strain>
        <tissue evidence="1">Leaf</tissue>
    </source>
</reference>
<dbReference type="Proteomes" id="UP001459277">
    <property type="component" value="Unassembled WGS sequence"/>
</dbReference>